<reference evidence="1 2" key="1">
    <citation type="journal article" date="2021" name="BMC Genomics">
        <title>Datura genome reveals duplications of psychoactive alkaloid biosynthetic genes and high mutation rate following tissue culture.</title>
        <authorList>
            <person name="Rajewski A."/>
            <person name="Carter-House D."/>
            <person name="Stajich J."/>
            <person name="Litt A."/>
        </authorList>
    </citation>
    <scope>NUCLEOTIDE SEQUENCE [LARGE SCALE GENOMIC DNA]</scope>
    <source>
        <strain evidence="1">AR-01</strain>
    </source>
</reference>
<evidence type="ECO:0000313" key="1">
    <source>
        <dbReference type="EMBL" id="MCE3214777.1"/>
    </source>
</evidence>
<organism evidence="1 2">
    <name type="scientific">Datura stramonium</name>
    <name type="common">Jimsonweed</name>
    <name type="synonym">Common thornapple</name>
    <dbReference type="NCBI Taxonomy" id="4076"/>
    <lineage>
        <taxon>Eukaryota</taxon>
        <taxon>Viridiplantae</taxon>
        <taxon>Streptophyta</taxon>
        <taxon>Embryophyta</taxon>
        <taxon>Tracheophyta</taxon>
        <taxon>Spermatophyta</taxon>
        <taxon>Magnoliopsida</taxon>
        <taxon>eudicotyledons</taxon>
        <taxon>Gunneridae</taxon>
        <taxon>Pentapetalae</taxon>
        <taxon>asterids</taxon>
        <taxon>lamiids</taxon>
        <taxon>Solanales</taxon>
        <taxon>Solanaceae</taxon>
        <taxon>Solanoideae</taxon>
        <taxon>Datureae</taxon>
        <taxon>Datura</taxon>
    </lineage>
</organism>
<feature type="non-terminal residue" evidence="1">
    <location>
        <position position="1"/>
    </location>
</feature>
<sequence length="106" mass="11429">TYELTHKETHQVGLSSLSSTSEALIEDLSVPFRLVPWVPSPHLQHYIGTPTRPAARGTCLAVQPGVRHASILAQGKHEVPACLRDAVHDVAPVWRDALHSALALSG</sequence>
<gene>
    <name evidence="1" type="ORF">HAX54_053299</name>
</gene>
<evidence type="ECO:0000313" key="2">
    <source>
        <dbReference type="Proteomes" id="UP000823775"/>
    </source>
</evidence>
<name>A0ABS8WT85_DATST</name>
<comment type="caution">
    <text evidence="1">The sequence shown here is derived from an EMBL/GenBank/DDBJ whole genome shotgun (WGS) entry which is preliminary data.</text>
</comment>
<keyword evidence="2" id="KW-1185">Reference proteome</keyword>
<accession>A0ABS8WT85</accession>
<dbReference type="EMBL" id="JACEIK010009885">
    <property type="protein sequence ID" value="MCE3214777.1"/>
    <property type="molecule type" value="Genomic_DNA"/>
</dbReference>
<dbReference type="Proteomes" id="UP000823775">
    <property type="component" value="Unassembled WGS sequence"/>
</dbReference>
<protein>
    <submittedName>
        <fullName evidence="1">Uncharacterized protein</fullName>
    </submittedName>
</protein>
<proteinExistence type="predicted"/>